<name>A0AAE8MZK3_9PEZI</name>
<dbReference type="GO" id="GO:0015031">
    <property type="term" value="P:protein transport"/>
    <property type="evidence" value="ECO:0007669"/>
    <property type="project" value="UniProtKB-KW"/>
</dbReference>
<dbReference type="Pfam" id="PF04652">
    <property type="entry name" value="Vta1"/>
    <property type="match status" value="1"/>
</dbReference>
<keyword evidence="4" id="KW-0813">Transport</keyword>
<keyword evidence="6" id="KW-0967">Endosome</keyword>
<dbReference type="Gene3D" id="1.25.40.270">
    <property type="entry name" value="Vacuolar protein sorting-associated protein vta1"/>
    <property type="match status" value="1"/>
</dbReference>
<comment type="similarity">
    <text evidence="3">Belongs to the VTA1 family.</text>
</comment>
<evidence type="ECO:0000256" key="3">
    <source>
        <dbReference type="ARBA" id="ARBA00007895"/>
    </source>
</evidence>
<feature type="compositionally biased region" description="Polar residues" evidence="9">
    <location>
        <begin position="220"/>
        <end position="233"/>
    </location>
</feature>
<proteinExistence type="inferred from homology"/>
<dbReference type="InterPro" id="IPR041212">
    <property type="entry name" value="Vta1_C"/>
</dbReference>
<dbReference type="EMBL" id="ONZQ02000006">
    <property type="protein sequence ID" value="SPO02574.1"/>
    <property type="molecule type" value="Genomic_DNA"/>
</dbReference>
<keyword evidence="13" id="KW-1185">Reference proteome</keyword>
<gene>
    <name evidence="12" type="ORF">DNG_05247</name>
</gene>
<protein>
    <recommendedName>
        <fullName evidence="14">DUF605 domain-containing protein</fullName>
    </recommendedName>
</protein>
<evidence type="ECO:0000256" key="1">
    <source>
        <dbReference type="ARBA" id="ARBA00004481"/>
    </source>
</evidence>
<sequence>MSRAPHSEYFVVNQILSKGLHTSDEECLAYTTALMDKLEETKAEHAEDDAIVDDTAGQAYVEQFAQQTFDRGEKVLRANMVTRQTADTFDAAATFFQLTAIWGPPDEETQKKIKFAKWNAARILRAIKEGTDPNDSNPRLDEADQNEDDISPPSPLDETPPTPLPAPLSGTTNLPPSHLHHPTAITPPSPLSQPSPINPADRVPSPYSRVSVSPAEPSRSDSPSNPPTATSEGFASPAIPPRHALHFPDPTAADSHTPPPVDVRPTFPGPSVMGAPHAPQPKSQHPLAQHPLVSTHGFGQEYPQSQSPANVPPAGAAHQAPTSYPAPAPQVPTSYAPPPVAEGLNLSKAEKHAKWAISALNFDDVPTAIRELRLALETLGAK</sequence>
<dbReference type="AlphaFoldDB" id="A0AAE8MZK3"/>
<evidence type="ECO:0000256" key="7">
    <source>
        <dbReference type="ARBA" id="ARBA00022927"/>
    </source>
</evidence>
<dbReference type="Pfam" id="PF18097">
    <property type="entry name" value="Vta1_C"/>
    <property type="match status" value="1"/>
</dbReference>
<dbReference type="GO" id="GO:0010008">
    <property type="term" value="C:endosome membrane"/>
    <property type="evidence" value="ECO:0007669"/>
    <property type="project" value="UniProtKB-SubCell"/>
</dbReference>
<dbReference type="Gene3D" id="1.20.5.420">
    <property type="entry name" value="Immunoglobulin FC, subunit C"/>
    <property type="match status" value="1"/>
</dbReference>
<dbReference type="InterPro" id="IPR039431">
    <property type="entry name" value="Vta1/CALS_N"/>
</dbReference>
<evidence type="ECO:0000256" key="8">
    <source>
        <dbReference type="ARBA" id="ARBA00023136"/>
    </source>
</evidence>
<evidence type="ECO:0000256" key="2">
    <source>
        <dbReference type="ARBA" id="ARBA00004496"/>
    </source>
</evidence>
<feature type="compositionally biased region" description="Pro residues" evidence="9">
    <location>
        <begin position="185"/>
        <end position="197"/>
    </location>
</feature>
<keyword evidence="7" id="KW-0653">Protein transport</keyword>
<feature type="domain" description="Vta1 C-terminal" evidence="11">
    <location>
        <begin position="347"/>
        <end position="379"/>
    </location>
</feature>
<comment type="subcellular location">
    <subcellularLocation>
        <location evidence="2">Cytoplasm</location>
    </subcellularLocation>
    <subcellularLocation>
        <location evidence="1">Endosome membrane</location>
        <topology evidence="1">Peripheral membrane protein</topology>
    </subcellularLocation>
</comment>
<keyword evidence="8" id="KW-0472">Membrane</keyword>
<evidence type="ECO:0000313" key="13">
    <source>
        <dbReference type="Proteomes" id="UP001187682"/>
    </source>
</evidence>
<feature type="region of interest" description="Disordered" evidence="9">
    <location>
        <begin position="127"/>
        <end position="340"/>
    </location>
</feature>
<feature type="domain" description="Vta1/callose synthase N-terminal" evidence="10">
    <location>
        <begin position="8"/>
        <end position="129"/>
    </location>
</feature>
<evidence type="ECO:0000259" key="10">
    <source>
        <dbReference type="Pfam" id="PF04652"/>
    </source>
</evidence>
<accession>A0AAE8MZK3</accession>
<evidence type="ECO:0000256" key="9">
    <source>
        <dbReference type="SAM" id="MobiDB-lite"/>
    </source>
</evidence>
<dbReference type="PANTHER" id="PTHR46009:SF1">
    <property type="entry name" value="VACUOLAR PROTEIN SORTING-ASSOCIATED PROTEIN VTA1 HOMOLOG"/>
    <property type="match status" value="1"/>
</dbReference>
<dbReference type="GO" id="GO:0032511">
    <property type="term" value="P:late endosome to vacuole transport via multivesicular body sorting pathway"/>
    <property type="evidence" value="ECO:0007669"/>
    <property type="project" value="InterPro"/>
</dbReference>
<evidence type="ECO:0000259" key="11">
    <source>
        <dbReference type="Pfam" id="PF18097"/>
    </source>
</evidence>
<comment type="caution">
    <text evidence="12">The sequence shown here is derived from an EMBL/GenBank/DDBJ whole genome shotgun (WGS) entry which is preliminary data.</text>
</comment>
<dbReference type="InterPro" id="IPR023175">
    <property type="entry name" value="Vta1/CALS_N_sf"/>
</dbReference>
<feature type="compositionally biased region" description="Pro residues" evidence="9">
    <location>
        <begin position="324"/>
        <end position="340"/>
    </location>
</feature>
<dbReference type="Proteomes" id="UP001187682">
    <property type="component" value="Unassembled WGS sequence"/>
</dbReference>
<dbReference type="PANTHER" id="PTHR46009">
    <property type="entry name" value="VACUOLAR PROTEIN SORTING-ASSOCIATED PROTEIN VTA1 HOMOLOG"/>
    <property type="match status" value="1"/>
</dbReference>
<evidence type="ECO:0000313" key="12">
    <source>
        <dbReference type="EMBL" id="SPO02574.1"/>
    </source>
</evidence>
<keyword evidence="5" id="KW-0963">Cytoplasm</keyword>
<dbReference type="InterPro" id="IPR044538">
    <property type="entry name" value="Vta1-like"/>
</dbReference>
<feature type="compositionally biased region" description="Low complexity" evidence="9">
    <location>
        <begin position="202"/>
        <end position="214"/>
    </location>
</feature>
<evidence type="ECO:0000256" key="4">
    <source>
        <dbReference type="ARBA" id="ARBA00022448"/>
    </source>
</evidence>
<dbReference type="GO" id="GO:0005771">
    <property type="term" value="C:multivesicular body"/>
    <property type="evidence" value="ECO:0007669"/>
    <property type="project" value="TreeGrafter"/>
</dbReference>
<evidence type="ECO:0000256" key="6">
    <source>
        <dbReference type="ARBA" id="ARBA00022753"/>
    </source>
</evidence>
<organism evidence="12 13">
    <name type="scientific">Cephalotrichum gorgonifer</name>
    <dbReference type="NCBI Taxonomy" id="2041049"/>
    <lineage>
        <taxon>Eukaryota</taxon>
        <taxon>Fungi</taxon>
        <taxon>Dikarya</taxon>
        <taxon>Ascomycota</taxon>
        <taxon>Pezizomycotina</taxon>
        <taxon>Sordariomycetes</taxon>
        <taxon>Hypocreomycetidae</taxon>
        <taxon>Microascales</taxon>
        <taxon>Microascaceae</taxon>
        <taxon>Cephalotrichum</taxon>
    </lineage>
</organism>
<evidence type="ECO:0000256" key="5">
    <source>
        <dbReference type="ARBA" id="ARBA00022490"/>
    </source>
</evidence>
<evidence type="ECO:0008006" key="14">
    <source>
        <dbReference type="Google" id="ProtNLM"/>
    </source>
</evidence>
<feature type="compositionally biased region" description="Pro residues" evidence="9">
    <location>
        <begin position="152"/>
        <end position="166"/>
    </location>
</feature>
<reference evidence="12" key="1">
    <citation type="submission" date="2018-03" db="EMBL/GenBank/DDBJ databases">
        <authorList>
            <person name="Guldener U."/>
        </authorList>
    </citation>
    <scope>NUCLEOTIDE SEQUENCE</scope>
</reference>